<proteinExistence type="inferred from homology"/>
<dbReference type="SUPFAM" id="SSF56349">
    <property type="entry name" value="DNA breaking-rejoining enzymes"/>
    <property type="match status" value="1"/>
</dbReference>
<dbReference type="Gene3D" id="1.10.443.10">
    <property type="entry name" value="Intergrase catalytic core"/>
    <property type="match status" value="1"/>
</dbReference>
<feature type="domain" description="Integrase DNA-binding" evidence="5">
    <location>
        <begin position="6"/>
        <end position="95"/>
    </location>
</feature>
<reference evidence="7" key="1">
    <citation type="submission" date="2017-02" db="EMBL/GenBank/DDBJ databases">
        <authorList>
            <person name="Varghese N."/>
            <person name="Submissions S."/>
        </authorList>
    </citation>
    <scope>NUCLEOTIDE SEQUENCE [LARGE SCALE GENOMIC DNA]</scope>
    <source>
        <strain evidence="7">R11H</strain>
    </source>
</reference>
<gene>
    <name evidence="6" type="ORF">SAMN06295937_105310</name>
</gene>
<evidence type="ECO:0000313" key="6">
    <source>
        <dbReference type="EMBL" id="SKC02559.1"/>
    </source>
</evidence>
<dbReference type="GO" id="GO:0006310">
    <property type="term" value="P:DNA recombination"/>
    <property type="evidence" value="ECO:0007669"/>
    <property type="project" value="UniProtKB-KW"/>
</dbReference>
<dbReference type="InterPro" id="IPR050808">
    <property type="entry name" value="Phage_Integrase"/>
</dbReference>
<dbReference type="AlphaFoldDB" id="A0A1T5G2M5"/>
<dbReference type="Gene3D" id="1.10.150.130">
    <property type="match status" value="1"/>
</dbReference>
<dbReference type="InterPro" id="IPR013762">
    <property type="entry name" value="Integrase-like_cat_sf"/>
</dbReference>
<dbReference type="InterPro" id="IPR010998">
    <property type="entry name" value="Integrase_recombinase_N"/>
</dbReference>
<comment type="similarity">
    <text evidence="1">Belongs to the 'phage' integrase family.</text>
</comment>
<evidence type="ECO:0000256" key="3">
    <source>
        <dbReference type="ARBA" id="ARBA00023125"/>
    </source>
</evidence>
<name>A0A1T5G2M5_9SPHN</name>
<dbReference type="EMBL" id="FUYP01000053">
    <property type="protein sequence ID" value="SKC02559.1"/>
    <property type="molecule type" value="Genomic_DNA"/>
</dbReference>
<dbReference type="InterPro" id="IPR025166">
    <property type="entry name" value="Integrase_DNA_bind_dom"/>
</dbReference>
<evidence type="ECO:0000313" key="7">
    <source>
        <dbReference type="Proteomes" id="UP000190044"/>
    </source>
</evidence>
<accession>A0A1T5G2M5</accession>
<dbReference type="OrthoDB" id="7615137at2"/>
<keyword evidence="3" id="KW-0238">DNA-binding</keyword>
<evidence type="ECO:0000256" key="2">
    <source>
        <dbReference type="ARBA" id="ARBA00022908"/>
    </source>
</evidence>
<dbReference type="InterPro" id="IPR011010">
    <property type="entry name" value="DNA_brk_join_enz"/>
</dbReference>
<dbReference type="InterPro" id="IPR038488">
    <property type="entry name" value="Integrase_DNA-bd_sf"/>
</dbReference>
<keyword evidence="4" id="KW-0233">DNA recombination</keyword>
<keyword evidence="7" id="KW-1185">Reference proteome</keyword>
<evidence type="ECO:0000256" key="1">
    <source>
        <dbReference type="ARBA" id="ARBA00008857"/>
    </source>
</evidence>
<dbReference type="Proteomes" id="UP000190044">
    <property type="component" value="Unassembled WGS sequence"/>
</dbReference>
<dbReference type="PANTHER" id="PTHR30629">
    <property type="entry name" value="PROPHAGE INTEGRASE"/>
    <property type="match status" value="1"/>
</dbReference>
<evidence type="ECO:0000256" key="4">
    <source>
        <dbReference type="ARBA" id="ARBA00023172"/>
    </source>
</evidence>
<keyword evidence="2" id="KW-0229">DNA integration</keyword>
<dbReference type="GO" id="GO:0003677">
    <property type="term" value="F:DNA binding"/>
    <property type="evidence" value="ECO:0007669"/>
    <property type="project" value="UniProtKB-KW"/>
</dbReference>
<evidence type="ECO:0000259" key="5">
    <source>
        <dbReference type="Pfam" id="PF13356"/>
    </source>
</evidence>
<sequence length="437" mass="49069">MPKLKLTKTNIDRVRKPGRGTTLYWDTETRGFGLRVTASGAASFVVQGTIAGEGKELRITIGTYGAWSVDDARRRAEECKHQFEDGINPLAAKRADAAMKVSLGETLEAYVTRPGKLKASTAAEYRRHVDQVFTGWKDKPIVSITRDMVLERHRELVENGLEGKRAAPASANAAMVTLRILINFASRQYRRADGSPLVLHNPVDVLKDHWAPLGSRTDRYIDRRKIGEVWNKLHEAREIPKNKDALAGIDLTIFALLTGARRDEMTTLTWDRVNIDDDDPSNCWWHLDDRKRGDPIWLPLSSQAVALLKSRMPKPKESEDDPEPSPYVFPSWSKTGHITDASAPMELVGKVAGKHLSLHDMRRTYTNIAMRECLIEKFRTDLLTGHKPAQEDVTARNYLDLARLDWLQPDVQKVGNWIEQQAAIAAGANVVSLAQRA</sequence>
<dbReference type="Gene3D" id="3.30.160.390">
    <property type="entry name" value="Integrase, DNA-binding domain"/>
    <property type="match status" value="1"/>
</dbReference>
<dbReference type="Pfam" id="PF13356">
    <property type="entry name" value="Arm-DNA-bind_3"/>
    <property type="match status" value="1"/>
</dbReference>
<organism evidence="6 7">
    <name type="scientific">Sphingopyxis flava</name>
    <dbReference type="NCBI Taxonomy" id="1507287"/>
    <lineage>
        <taxon>Bacteria</taxon>
        <taxon>Pseudomonadati</taxon>
        <taxon>Pseudomonadota</taxon>
        <taxon>Alphaproteobacteria</taxon>
        <taxon>Sphingomonadales</taxon>
        <taxon>Sphingomonadaceae</taxon>
        <taxon>Sphingopyxis</taxon>
    </lineage>
</organism>
<protein>
    <recommendedName>
        <fullName evidence="5">Integrase DNA-binding domain-containing protein</fullName>
    </recommendedName>
</protein>
<dbReference type="PANTHER" id="PTHR30629:SF2">
    <property type="entry name" value="PROPHAGE INTEGRASE INTS-RELATED"/>
    <property type="match status" value="1"/>
</dbReference>
<dbReference type="GO" id="GO:0015074">
    <property type="term" value="P:DNA integration"/>
    <property type="evidence" value="ECO:0007669"/>
    <property type="project" value="UniProtKB-KW"/>
</dbReference>
<dbReference type="RefSeq" id="WP_079640201.1">
    <property type="nucleotide sequence ID" value="NZ_FUYP01000053.1"/>
</dbReference>